<dbReference type="Proteomes" id="UP000003990">
    <property type="component" value="Unassembled WGS sequence"/>
</dbReference>
<keyword evidence="2" id="KW-1185">Reference proteome</keyword>
<gene>
    <name evidence="1" type="ORF">BAIG_00807</name>
</gene>
<evidence type="ECO:0000313" key="2">
    <source>
        <dbReference type="Proteomes" id="UP000003990"/>
    </source>
</evidence>
<accession>A0ABM9Z9H9</accession>
<protein>
    <submittedName>
        <fullName evidence="1">Uncharacterized protein</fullName>
    </submittedName>
</protein>
<organism evidence="1 2">
    <name type="scientific">Brucella ceti M644/93/1</name>
    <dbReference type="NCBI Taxonomy" id="520459"/>
    <lineage>
        <taxon>Bacteria</taxon>
        <taxon>Pseudomonadati</taxon>
        <taxon>Pseudomonadota</taxon>
        <taxon>Alphaproteobacteria</taxon>
        <taxon>Hyphomicrobiales</taxon>
        <taxon>Brucellaceae</taxon>
        <taxon>Brucella/Ochrobactrum group</taxon>
        <taxon>Brucella</taxon>
    </lineage>
</organism>
<proteinExistence type="predicted"/>
<evidence type="ECO:0000313" key="1">
    <source>
        <dbReference type="EMBL" id="EEX96420.1"/>
    </source>
</evidence>
<name>A0ABM9Z9H9_9HYPH</name>
<dbReference type="EMBL" id="DS999669">
    <property type="protein sequence ID" value="EEX96420.1"/>
    <property type="molecule type" value="Genomic_DNA"/>
</dbReference>
<sequence length="50" mass="5208">MNAETRPLPAGKSVAVKLLVAIMSILLEFSVAKGSLSSGSFAYAAPFPLR</sequence>
<reference evidence="1 2" key="1">
    <citation type="submission" date="2008-12" db="EMBL/GenBank/DDBJ databases">
        <title>The Genome Sequence of Brucella ceti M644/93/1.</title>
        <authorList>
            <consortium name="The Broad Institute Genome Sequencing Platform"/>
            <person name="Ward D."/>
            <person name="Young S.K."/>
            <person name="Kodira C.D."/>
            <person name="Zeng Q."/>
            <person name="Koehrsen M."/>
            <person name="Alvarado L."/>
            <person name="Berlin A."/>
            <person name="Borenstein D."/>
            <person name="Chen Z."/>
            <person name="Engels R."/>
            <person name="Freedman E."/>
            <person name="Gellesch M."/>
            <person name="Goldberg J."/>
            <person name="Griggs A."/>
            <person name="Gujja S."/>
            <person name="Heiman D."/>
            <person name="Hepburn T."/>
            <person name="Howarth C."/>
            <person name="Jen D."/>
            <person name="Larson L."/>
            <person name="Lewis B."/>
            <person name="Mehta T."/>
            <person name="Park D."/>
            <person name="Pearson M."/>
            <person name="Roberts A."/>
            <person name="Saif S."/>
            <person name="Shea T."/>
            <person name="Shenoy N."/>
            <person name="Sisk P."/>
            <person name="Stolte C."/>
            <person name="Sykes S."/>
            <person name="Walk T."/>
            <person name="White J."/>
            <person name="Yandava C."/>
            <person name="Whatmore A.M."/>
            <person name="Perrett L.L."/>
            <person name="O'Callaghan D."/>
            <person name="Nusbaum C."/>
            <person name="Galagan J."/>
            <person name="Birren B."/>
        </authorList>
    </citation>
    <scope>NUCLEOTIDE SEQUENCE [LARGE SCALE GENOMIC DNA]</scope>
    <source>
        <strain evidence="1 2">M644/93/1</strain>
    </source>
</reference>